<gene>
    <name evidence="2" type="ORF">H1011_00880</name>
</gene>
<organism evidence="2 3">
    <name type="scientific">Candidatus Undinarchaeum marinum</name>
    <dbReference type="NCBI Taxonomy" id="2756141"/>
    <lineage>
        <taxon>Archaea</taxon>
        <taxon>Candidatus Undinarchaeota</taxon>
        <taxon>Candidatus Undinarchaeia</taxon>
        <taxon>Candidatus Undinarchaeales</taxon>
        <taxon>Candidatus Undinarchaeaceae</taxon>
        <taxon>Candidatus Undinarchaeum</taxon>
    </lineage>
</organism>
<keyword evidence="3" id="KW-1185">Reference proteome</keyword>
<dbReference type="Proteomes" id="UP000604391">
    <property type="component" value="Unassembled WGS sequence"/>
</dbReference>
<keyword evidence="1" id="KW-1133">Transmembrane helix</keyword>
<name>A0A832XFP2_9ARCH</name>
<evidence type="ECO:0000313" key="3">
    <source>
        <dbReference type="Proteomes" id="UP000604391"/>
    </source>
</evidence>
<dbReference type="AlphaFoldDB" id="A0A832XFP2"/>
<feature type="transmembrane region" description="Helical" evidence="1">
    <location>
        <begin position="20"/>
        <end position="39"/>
    </location>
</feature>
<evidence type="ECO:0000313" key="2">
    <source>
        <dbReference type="EMBL" id="HIJ99363.1"/>
    </source>
</evidence>
<sequence>MRRGFFRNKKAVEEPTTADIMAVVGTIVIAVSIVVVFSVNIPSSIESAEVVLEEAETGAAARMMMSTILSSYDENLDMTGAQIISRMGADRQWAQAVGLDEIDEIVPLARVGDFCLLRPSSELYEDYIVDYDIDELTFTTGALQFPPDYFERIQSSDLSWWQGICMSSNTEDPCEDFT</sequence>
<protein>
    <submittedName>
        <fullName evidence="2">Uncharacterized protein</fullName>
    </submittedName>
</protein>
<proteinExistence type="predicted"/>
<keyword evidence="1" id="KW-0472">Membrane</keyword>
<dbReference type="EMBL" id="DVAD01000006">
    <property type="protein sequence ID" value="HIJ99363.1"/>
    <property type="molecule type" value="Genomic_DNA"/>
</dbReference>
<reference evidence="2 3" key="1">
    <citation type="journal article" name="Nat. Commun.">
        <title>Undinarchaeota illuminate DPANN phylogeny and the impact of gene transfer on archaeal evolution.</title>
        <authorList>
            <person name="Dombrowski N."/>
            <person name="Williams T.A."/>
            <person name="Sun J."/>
            <person name="Woodcroft B.J."/>
            <person name="Lee J.H."/>
            <person name="Minh B.Q."/>
            <person name="Rinke C."/>
            <person name="Spang A."/>
        </authorList>
    </citation>
    <scope>NUCLEOTIDE SEQUENCE [LARGE SCALE GENOMIC DNA]</scope>
    <source>
        <strain evidence="2">MAG_bin17</strain>
    </source>
</reference>
<keyword evidence="1" id="KW-0812">Transmembrane</keyword>
<evidence type="ECO:0000256" key="1">
    <source>
        <dbReference type="SAM" id="Phobius"/>
    </source>
</evidence>
<feature type="non-terminal residue" evidence="2">
    <location>
        <position position="178"/>
    </location>
</feature>
<comment type="caution">
    <text evidence="2">The sequence shown here is derived from an EMBL/GenBank/DDBJ whole genome shotgun (WGS) entry which is preliminary data.</text>
</comment>
<accession>A0A832XFP2</accession>